<sequence length="176" mass="20385">MQHLKNITAGNPKTVAQYQLTKNFDVIWLFSEDGRNWYEEVSNFQKDTIKMAYDENNIIVAITRDASTLNPAGLSVVEVADITANRRADDSGQWMYLDGQVRKREYSSEEVNRQTEQRKATLLSEADAIIRLLERSVRLNMATEEERTRLSAWERYSVLLSRVDSANPEWPQKPEQ</sequence>
<name>A0A234BT35_ECOLX</name>
<organism evidence="1 2">
    <name type="scientific">Escherichia coli</name>
    <dbReference type="NCBI Taxonomy" id="562"/>
    <lineage>
        <taxon>Bacteria</taxon>
        <taxon>Pseudomonadati</taxon>
        <taxon>Pseudomonadota</taxon>
        <taxon>Gammaproteobacteria</taxon>
        <taxon>Enterobacterales</taxon>
        <taxon>Enterobacteriaceae</taxon>
        <taxon>Escherichia</taxon>
    </lineage>
</organism>
<dbReference type="InterPro" id="IPR003458">
    <property type="entry name" value="Phage_T4_Gp38_tail_assem"/>
</dbReference>
<evidence type="ECO:0000313" key="1">
    <source>
        <dbReference type="EMBL" id="QMO39541.1"/>
    </source>
</evidence>
<dbReference type="EMBL" id="CP057906">
    <property type="protein sequence ID" value="QMO39541.1"/>
    <property type="molecule type" value="Genomic_DNA"/>
</dbReference>
<gene>
    <name evidence="1" type="ORF">HVW43_04185</name>
</gene>
<dbReference type="Proteomes" id="UP000514754">
    <property type="component" value="Chromosome"/>
</dbReference>
<dbReference type="AlphaFoldDB" id="A0A234BT35"/>
<reference evidence="1 2" key="1">
    <citation type="submission" date="2020-06" db="EMBL/GenBank/DDBJ databases">
        <title>REHAB project genomes.</title>
        <authorList>
            <person name="Shaw L.P."/>
        </authorList>
    </citation>
    <scope>NUCLEOTIDE SEQUENCE [LARGE SCALE GENOMIC DNA]</scope>
    <source>
        <strain evidence="1 2">RHB10-C12</strain>
    </source>
</reference>
<dbReference type="InterPro" id="IPR051220">
    <property type="entry name" value="TFA_Chaperone"/>
</dbReference>
<evidence type="ECO:0000313" key="2">
    <source>
        <dbReference type="Proteomes" id="UP000514754"/>
    </source>
</evidence>
<protein>
    <submittedName>
        <fullName evidence="1">Tail fiber assembly protein</fullName>
    </submittedName>
</protein>
<dbReference type="PANTHER" id="PTHR34413:SF2">
    <property type="entry name" value="PROPHAGE TAIL FIBER ASSEMBLY PROTEIN HOMOLOG TFAE-RELATED"/>
    <property type="match status" value="1"/>
</dbReference>
<dbReference type="RefSeq" id="WP_001164143.1">
    <property type="nucleotide sequence ID" value="NZ_BFGN01000077.1"/>
</dbReference>
<proteinExistence type="predicted"/>
<dbReference type="Pfam" id="PF02413">
    <property type="entry name" value="Caudo_TAP"/>
    <property type="match status" value="1"/>
</dbReference>
<accession>A0A234BT35</accession>
<dbReference type="PANTHER" id="PTHR34413">
    <property type="entry name" value="PROPHAGE TAIL FIBER ASSEMBLY PROTEIN HOMOLOG TFAE-RELATED-RELATED"/>
    <property type="match status" value="1"/>
</dbReference>